<evidence type="ECO:0000313" key="2">
    <source>
        <dbReference type="Proteomes" id="UP000250086"/>
    </source>
</evidence>
<sequence length="174" mass="18770">MANKYPDKTINYNVYSEQGELLGVATAELPELAYMTETLTGAGLAGEIETPVTGHFGAMSTTLNFNAIQADAIVLLSTKGNTLTLRSAQQALDMAEVSTHKTQGIKIVLKTLPKTMSLGSFEPGAKTDTSIELETPYIKIEVDGKQVLEIDKLNFKCVIGENDLLETVRANLGF</sequence>
<name>A0A2X0VKX2_9GAMM</name>
<evidence type="ECO:0000313" key="1">
    <source>
        <dbReference type="EMBL" id="SPT70108.1"/>
    </source>
</evidence>
<organism evidence="1 2">
    <name type="scientific">Anaerobiospirillum thomasii</name>
    <dbReference type="NCBI Taxonomy" id="179995"/>
    <lineage>
        <taxon>Bacteria</taxon>
        <taxon>Pseudomonadati</taxon>
        <taxon>Pseudomonadota</taxon>
        <taxon>Gammaproteobacteria</taxon>
        <taxon>Aeromonadales</taxon>
        <taxon>Succinivibrionaceae</taxon>
        <taxon>Anaerobiospirillum</taxon>
    </lineage>
</organism>
<dbReference type="AlphaFoldDB" id="A0A2X0VKX2"/>
<protein>
    <submittedName>
        <fullName evidence="1">Phage major tail tube protein</fullName>
    </submittedName>
</protein>
<dbReference type="InterPro" id="IPR006498">
    <property type="entry name" value="Tail_tube"/>
</dbReference>
<dbReference type="Pfam" id="PF04985">
    <property type="entry name" value="Phage_tube"/>
    <property type="match status" value="1"/>
</dbReference>
<dbReference type="EMBL" id="UAPV01000001">
    <property type="protein sequence ID" value="SPT70108.1"/>
    <property type="molecule type" value="Genomic_DNA"/>
</dbReference>
<reference evidence="1 2" key="1">
    <citation type="submission" date="2018-06" db="EMBL/GenBank/DDBJ databases">
        <authorList>
            <consortium name="Pathogen Informatics"/>
            <person name="Doyle S."/>
        </authorList>
    </citation>
    <scope>NUCLEOTIDE SEQUENCE [LARGE SCALE GENOMIC DNA]</scope>
    <source>
        <strain evidence="1 2">NCTC13093</strain>
    </source>
</reference>
<dbReference type="RefSeq" id="WP_113744222.1">
    <property type="nucleotide sequence ID" value="NZ_UAPV01000001.1"/>
</dbReference>
<dbReference type="Proteomes" id="UP000250086">
    <property type="component" value="Unassembled WGS sequence"/>
</dbReference>
<keyword evidence="2" id="KW-1185">Reference proteome</keyword>
<gene>
    <name evidence="1" type="ORF">NCTC13093_01513</name>
</gene>
<accession>A0A2X0VKX2</accession>
<proteinExistence type="predicted"/>